<dbReference type="InterPro" id="IPR032675">
    <property type="entry name" value="LRR_dom_sf"/>
</dbReference>
<dbReference type="Proteomes" id="UP000613740">
    <property type="component" value="Unassembled WGS sequence"/>
</dbReference>
<name>A0A836BD78_9CHLO</name>
<dbReference type="EMBL" id="JAEHOD010000001">
    <property type="protein sequence ID" value="KAG2454943.1"/>
    <property type="molecule type" value="Genomic_DNA"/>
</dbReference>
<keyword evidence="3" id="KW-1185">Reference proteome</keyword>
<protein>
    <submittedName>
        <fullName evidence="2">Uncharacterized protein</fullName>
    </submittedName>
</protein>
<dbReference type="Gene3D" id="3.80.10.10">
    <property type="entry name" value="Ribonuclease Inhibitor"/>
    <property type="match status" value="1"/>
</dbReference>
<evidence type="ECO:0000313" key="2">
    <source>
        <dbReference type="EMBL" id="KAG2454943.1"/>
    </source>
</evidence>
<organism evidence="2 3">
    <name type="scientific">Chlamydomonas schloesseri</name>
    <dbReference type="NCBI Taxonomy" id="2026947"/>
    <lineage>
        <taxon>Eukaryota</taxon>
        <taxon>Viridiplantae</taxon>
        <taxon>Chlorophyta</taxon>
        <taxon>core chlorophytes</taxon>
        <taxon>Chlorophyceae</taxon>
        <taxon>CS clade</taxon>
        <taxon>Chlamydomonadales</taxon>
        <taxon>Chlamydomonadaceae</taxon>
        <taxon>Chlamydomonas</taxon>
    </lineage>
</organism>
<comment type="subcellular location">
    <subcellularLocation>
        <location evidence="1">Cytoplasm</location>
        <location evidence="1">Cytoskeleton</location>
        <location evidence="1">Cilium axoneme</location>
    </subcellularLocation>
</comment>
<reference evidence="2" key="1">
    <citation type="journal article" date="2020" name="bioRxiv">
        <title>Comparative genomics of Chlamydomonas.</title>
        <authorList>
            <person name="Craig R.J."/>
            <person name="Hasan A.R."/>
            <person name="Ness R.W."/>
            <person name="Keightley P.D."/>
        </authorList>
    </citation>
    <scope>NUCLEOTIDE SEQUENCE</scope>
    <source>
        <strain evidence="2">CCAP 11/173</strain>
    </source>
</reference>
<proteinExistence type="predicted"/>
<comment type="caution">
    <text evidence="2">The sequence shown here is derived from an EMBL/GenBank/DDBJ whole genome shotgun (WGS) entry which is preliminary data.</text>
</comment>
<evidence type="ECO:0000256" key="1">
    <source>
        <dbReference type="ARBA" id="ARBA00004430"/>
    </source>
</evidence>
<gene>
    <name evidence="2" type="ORF">HYH02_000771</name>
</gene>
<sequence>MGNSSSAKRVADEPADLADEPRLLHGGLSDFLLYNLWPGLDPADRASLRLAHSQLSSLTYGVIDRAVLAPGSEEEAAQCLFLAKLQSARGPPHPVVTRPHHTGGLHVVLQLLDQDRLLHVLGGVRQELLCKLELCLHPQVHKPITDVDMATQLATVVQALPNLQHLCTTNCGHLCSASTDALARLPHLETLSCVLYWSNNMRFRERLTRLVLHAEFLELSHLEHLEHLSHLTSLTLSCSMTCAKHGDAAPLAKLGRLVELQLCNVLANMRQAHPL</sequence>
<accession>A0A836BD78</accession>
<evidence type="ECO:0000313" key="3">
    <source>
        <dbReference type="Proteomes" id="UP000613740"/>
    </source>
</evidence>
<dbReference type="AlphaFoldDB" id="A0A836BD78"/>
<dbReference type="GO" id="GO:0005930">
    <property type="term" value="C:axoneme"/>
    <property type="evidence" value="ECO:0007669"/>
    <property type="project" value="UniProtKB-SubCell"/>
</dbReference>
<dbReference type="SUPFAM" id="SSF52047">
    <property type="entry name" value="RNI-like"/>
    <property type="match status" value="1"/>
</dbReference>